<dbReference type="UniPathway" id="UPA00148">
    <property type="reaction ID" value="UER00233"/>
</dbReference>
<comment type="subcellular location">
    <subcellularLocation>
        <location evidence="1">Cytoplasm</location>
    </subcellularLocation>
</comment>
<dbReference type="SUPFAM" id="SSF89028">
    <property type="entry name" value="Cobalamin adenosyltransferase-like"/>
    <property type="match status" value="1"/>
</dbReference>
<keyword evidence="15" id="KW-0169">Cobalamin biosynthesis</keyword>
<evidence type="ECO:0000313" key="17">
    <source>
        <dbReference type="EMBL" id="TRB07257.1"/>
    </source>
</evidence>
<comment type="pathway">
    <text evidence="2 15">Cofactor biosynthesis; adenosylcobalamin biosynthesis; adenosylcobalamin from cob(II)yrinate a,c-diamide: step 2/7.</text>
</comment>
<evidence type="ECO:0000313" key="18">
    <source>
        <dbReference type="Proteomes" id="UP000317023"/>
    </source>
</evidence>
<dbReference type="PANTHER" id="PTHR12213:SF0">
    <property type="entry name" value="CORRINOID ADENOSYLTRANSFERASE MMAB"/>
    <property type="match status" value="1"/>
</dbReference>
<dbReference type="GO" id="GO:0005524">
    <property type="term" value="F:ATP binding"/>
    <property type="evidence" value="ECO:0007669"/>
    <property type="project" value="UniProtKB-UniRule"/>
</dbReference>
<dbReference type="AlphaFoldDB" id="A0A546Y2N1"/>
<comment type="catalytic activity">
    <reaction evidence="14 15">
        <text>2 cob(II)alamin + reduced [electron-transfer flavoprotein] + 2 ATP = 2 adenosylcob(III)alamin + 2 triphosphate + oxidized [electron-transfer flavoprotein] + 3 H(+)</text>
        <dbReference type="Rhea" id="RHEA:28671"/>
        <dbReference type="Rhea" id="RHEA-COMP:10685"/>
        <dbReference type="Rhea" id="RHEA-COMP:10686"/>
        <dbReference type="ChEBI" id="CHEBI:15378"/>
        <dbReference type="ChEBI" id="CHEBI:16304"/>
        <dbReference type="ChEBI" id="CHEBI:18036"/>
        <dbReference type="ChEBI" id="CHEBI:18408"/>
        <dbReference type="ChEBI" id="CHEBI:30616"/>
        <dbReference type="ChEBI" id="CHEBI:57692"/>
        <dbReference type="ChEBI" id="CHEBI:58307"/>
        <dbReference type="EC" id="2.5.1.17"/>
    </reaction>
</comment>
<dbReference type="NCBIfam" id="TIGR00636">
    <property type="entry name" value="PduO_Nterm"/>
    <property type="match status" value="1"/>
</dbReference>
<keyword evidence="9 15" id="KW-0067">ATP-binding</keyword>
<sequence length="197" mass="21587">MVKLNKIYTRTGDKGTTALVSGPRRLKHDLRVEAYGTVDETNSAIGMARLHTGGRESARMEKLDAMLFRIQNDLFDLGADLATPDGGEPLSYEPLRIVESQVTRLENEIDELNATLEPLTSFVLPGGTAAAAALHMARTICRRAERLMVALSVTENEIVSPAAIKYANRLSDFLFVAARFANDTGKADILWVPGKNR</sequence>
<evidence type="ECO:0000256" key="12">
    <source>
        <dbReference type="ARBA" id="ARBA00033354"/>
    </source>
</evidence>
<dbReference type="GO" id="GO:0008817">
    <property type="term" value="F:corrinoid adenosyltransferase activity"/>
    <property type="evidence" value="ECO:0007669"/>
    <property type="project" value="UniProtKB-UniRule"/>
</dbReference>
<protein>
    <recommendedName>
        <fullName evidence="5 15">Corrinoid adenosyltransferase</fullName>
        <ecNumber evidence="4 15">2.5.1.17</ecNumber>
    </recommendedName>
    <alternativeName>
        <fullName evidence="10 15">Cob(II)alamin adenosyltransferase</fullName>
    </alternativeName>
    <alternativeName>
        <fullName evidence="12 15">Cob(II)yrinic acid a,c-diamide adenosyltransferase</fullName>
    </alternativeName>
    <alternativeName>
        <fullName evidence="11 15">Cobinamide/cobalamin adenosyltransferase</fullName>
    </alternativeName>
</protein>
<evidence type="ECO:0000256" key="7">
    <source>
        <dbReference type="ARBA" id="ARBA00022679"/>
    </source>
</evidence>
<organism evidence="17 18">
    <name type="scientific">Agrobacterium tumefaciens</name>
    <dbReference type="NCBI Taxonomy" id="358"/>
    <lineage>
        <taxon>Bacteria</taxon>
        <taxon>Pseudomonadati</taxon>
        <taxon>Pseudomonadota</taxon>
        <taxon>Alphaproteobacteria</taxon>
        <taxon>Hyphomicrobiales</taxon>
        <taxon>Rhizobiaceae</taxon>
        <taxon>Rhizobium/Agrobacterium group</taxon>
        <taxon>Agrobacterium</taxon>
        <taxon>Agrobacterium tumefaciens complex</taxon>
    </lineage>
</organism>
<dbReference type="EMBL" id="SGOE01000002">
    <property type="protein sequence ID" value="TRB07257.1"/>
    <property type="molecule type" value="Genomic_DNA"/>
</dbReference>
<dbReference type="RefSeq" id="WP_142856158.1">
    <property type="nucleotide sequence ID" value="NZ_SGOE01000002.1"/>
</dbReference>
<comment type="catalytic activity">
    <reaction evidence="13 15">
        <text>2 cob(II)yrinate a,c diamide + reduced [electron-transfer flavoprotein] + 2 ATP = 2 adenosylcob(III)yrinate a,c-diamide + 2 triphosphate + oxidized [electron-transfer flavoprotein] + 3 H(+)</text>
        <dbReference type="Rhea" id="RHEA:11528"/>
        <dbReference type="Rhea" id="RHEA-COMP:10685"/>
        <dbReference type="Rhea" id="RHEA-COMP:10686"/>
        <dbReference type="ChEBI" id="CHEBI:15378"/>
        <dbReference type="ChEBI" id="CHEBI:18036"/>
        <dbReference type="ChEBI" id="CHEBI:30616"/>
        <dbReference type="ChEBI" id="CHEBI:57692"/>
        <dbReference type="ChEBI" id="CHEBI:58307"/>
        <dbReference type="ChEBI" id="CHEBI:58503"/>
        <dbReference type="ChEBI" id="CHEBI:58537"/>
        <dbReference type="EC" id="2.5.1.17"/>
    </reaction>
</comment>
<name>A0A546Y2N1_AGRTU</name>
<dbReference type="InterPro" id="IPR029499">
    <property type="entry name" value="PduO-typ"/>
</dbReference>
<evidence type="ECO:0000256" key="13">
    <source>
        <dbReference type="ARBA" id="ARBA00048555"/>
    </source>
</evidence>
<accession>A0A546Y2N1</accession>
<evidence type="ECO:0000256" key="4">
    <source>
        <dbReference type="ARBA" id="ARBA00012454"/>
    </source>
</evidence>
<keyword evidence="6" id="KW-0963">Cytoplasm</keyword>
<dbReference type="InterPro" id="IPR016030">
    <property type="entry name" value="CblAdoTrfase-like"/>
</dbReference>
<evidence type="ECO:0000256" key="2">
    <source>
        <dbReference type="ARBA" id="ARBA00005121"/>
    </source>
</evidence>
<evidence type="ECO:0000256" key="6">
    <source>
        <dbReference type="ARBA" id="ARBA00022490"/>
    </source>
</evidence>
<evidence type="ECO:0000256" key="8">
    <source>
        <dbReference type="ARBA" id="ARBA00022741"/>
    </source>
</evidence>
<gene>
    <name evidence="17" type="ORF">EXN61_09015</name>
</gene>
<proteinExistence type="inferred from homology"/>
<keyword evidence="7 15" id="KW-0808">Transferase</keyword>
<evidence type="ECO:0000259" key="16">
    <source>
        <dbReference type="Pfam" id="PF01923"/>
    </source>
</evidence>
<evidence type="ECO:0000256" key="14">
    <source>
        <dbReference type="ARBA" id="ARBA00048692"/>
    </source>
</evidence>
<comment type="caution">
    <text evidence="17">The sequence shown here is derived from an EMBL/GenBank/DDBJ whole genome shotgun (WGS) entry which is preliminary data.</text>
</comment>
<comment type="similarity">
    <text evidence="3 15">Belongs to the Cob(I)alamin adenosyltransferase family.</text>
</comment>
<dbReference type="EC" id="2.5.1.17" evidence="4 15"/>
<evidence type="ECO:0000256" key="10">
    <source>
        <dbReference type="ARBA" id="ARBA00031529"/>
    </source>
</evidence>
<evidence type="ECO:0000256" key="5">
    <source>
        <dbReference type="ARBA" id="ARBA00020963"/>
    </source>
</evidence>
<dbReference type="Proteomes" id="UP000317023">
    <property type="component" value="Unassembled WGS sequence"/>
</dbReference>
<dbReference type="PANTHER" id="PTHR12213">
    <property type="entry name" value="CORRINOID ADENOSYLTRANSFERASE"/>
    <property type="match status" value="1"/>
</dbReference>
<evidence type="ECO:0000256" key="1">
    <source>
        <dbReference type="ARBA" id="ARBA00004496"/>
    </source>
</evidence>
<evidence type="ECO:0000256" key="11">
    <source>
        <dbReference type="ARBA" id="ARBA00033334"/>
    </source>
</evidence>
<feature type="domain" description="Cobalamin adenosyltransferase-like" evidence="16">
    <location>
        <begin position="7"/>
        <end position="181"/>
    </location>
</feature>
<dbReference type="GO" id="GO:0005737">
    <property type="term" value="C:cytoplasm"/>
    <property type="evidence" value="ECO:0007669"/>
    <property type="project" value="UniProtKB-SubCell"/>
</dbReference>
<evidence type="ECO:0000256" key="9">
    <source>
        <dbReference type="ARBA" id="ARBA00022840"/>
    </source>
</evidence>
<dbReference type="Gene3D" id="1.20.1200.10">
    <property type="entry name" value="Cobalamin adenosyltransferase-like"/>
    <property type="match status" value="1"/>
</dbReference>
<dbReference type="FunFam" id="1.20.1200.10:FF:000003">
    <property type="entry name" value="ATP:cob(I)alamin adenosyltransferase"/>
    <property type="match status" value="1"/>
</dbReference>
<keyword evidence="8 15" id="KW-0547">Nucleotide-binding</keyword>
<reference evidence="17 18" key="1">
    <citation type="journal article" date="2019" name="Appl. Microbiol. Biotechnol.">
        <title>Differential efficiency of wild type rhizogenic strains for rol gene transformation of plants.</title>
        <authorList>
            <person name="Desmet S."/>
            <person name="De Keyser E."/>
            <person name="Van Vaerenbergh J."/>
            <person name="Baeyen S."/>
            <person name="Van Huylenbroeck J."/>
            <person name="Geelen D."/>
            <person name="Dhooghe E."/>
        </authorList>
    </citation>
    <scope>NUCLEOTIDE SEQUENCE [LARGE SCALE GENOMIC DNA]</scope>
    <source>
        <strain evidence="17 18">MAFF210266</strain>
    </source>
</reference>
<dbReference type="Pfam" id="PF01923">
    <property type="entry name" value="Cob_adeno_trans"/>
    <property type="match status" value="1"/>
</dbReference>
<dbReference type="InterPro" id="IPR036451">
    <property type="entry name" value="CblAdoTrfase-like_sf"/>
</dbReference>
<dbReference type="GO" id="GO:0009236">
    <property type="term" value="P:cobalamin biosynthetic process"/>
    <property type="evidence" value="ECO:0007669"/>
    <property type="project" value="UniProtKB-UniRule"/>
</dbReference>
<evidence type="ECO:0000256" key="15">
    <source>
        <dbReference type="RuleBase" id="RU366026"/>
    </source>
</evidence>
<evidence type="ECO:0000256" key="3">
    <source>
        <dbReference type="ARBA" id="ARBA00007487"/>
    </source>
</evidence>